<dbReference type="PROSITE" id="PS00109">
    <property type="entry name" value="PROTEIN_KINASE_TYR"/>
    <property type="match status" value="1"/>
</dbReference>
<sequence>MESNKQEHIKQLSQGAYGCLFLIKNPNKTQEKQPDQFVTKIQKKKSVSNNETLVGKKIMKILHYEDYFAPVLKSEKVKLGSIDEEEIDKCNFLKEDKKAGELGSYESSEILYVGKFSLADYLTQLPPPQFMEIFVTDHVVLLEGLQKLIDAGIIHFDLRENNIMIRDSDSRPIIIDFGLSIDTKETVEPKAAFYIYYNEYAPWCIEIVIESYISNEIDDERRNQNATISEITKLIDEYFEKNMGMKELLLPEERTLLRQKLIDFFSTYDNKPWQTIYTELLKFRNSWDNYGMAIIYLFLFENLELTKYESEFAFLKEYKQLLKTIVLSSPSERMLPKDTISEINKIFGTIQRTMNKQLKTSLTIDLRNPEIMKTKQQSVAKVRLEEQKIEQSVYE</sequence>
<organism evidence="2">
    <name type="scientific">viral metagenome</name>
    <dbReference type="NCBI Taxonomy" id="1070528"/>
    <lineage>
        <taxon>unclassified sequences</taxon>
        <taxon>metagenomes</taxon>
        <taxon>organismal metagenomes</taxon>
    </lineage>
</organism>
<dbReference type="GO" id="GO:0005524">
    <property type="term" value="F:ATP binding"/>
    <property type="evidence" value="ECO:0007669"/>
    <property type="project" value="InterPro"/>
</dbReference>
<dbReference type="InterPro" id="IPR011009">
    <property type="entry name" value="Kinase-like_dom_sf"/>
</dbReference>
<dbReference type="SUPFAM" id="SSF56112">
    <property type="entry name" value="Protein kinase-like (PK-like)"/>
    <property type="match status" value="1"/>
</dbReference>
<proteinExistence type="predicted"/>
<dbReference type="InterPro" id="IPR000719">
    <property type="entry name" value="Prot_kinase_dom"/>
</dbReference>
<dbReference type="InterPro" id="IPR008266">
    <property type="entry name" value="Tyr_kinase_AS"/>
</dbReference>
<name>A0A6C0JMR6_9ZZZZ</name>
<dbReference type="EMBL" id="MN740408">
    <property type="protein sequence ID" value="QHU05158.1"/>
    <property type="molecule type" value="Genomic_DNA"/>
</dbReference>
<accession>A0A6C0JMR6</accession>
<evidence type="ECO:0000259" key="1">
    <source>
        <dbReference type="PROSITE" id="PS50011"/>
    </source>
</evidence>
<evidence type="ECO:0000313" key="2">
    <source>
        <dbReference type="EMBL" id="QHU05158.1"/>
    </source>
</evidence>
<dbReference type="AlphaFoldDB" id="A0A6C0JMR6"/>
<dbReference type="Gene3D" id="1.10.510.10">
    <property type="entry name" value="Transferase(Phosphotransferase) domain 1"/>
    <property type="match status" value="1"/>
</dbReference>
<reference evidence="2" key="1">
    <citation type="journal article" date="2020" name="Nature">
        <title>Giant virus diversity and host interactions through global metagenomics.</title>
        <authorList>
            <person name="Schulz F."/>
            <person name="Roux S."/>
            <person name="Paez-Espino D."/>
            <person name="Jungbluth S."/>
            <person name="Walsh D.A."/>
            <person name="Denef V.J."/>
            <person name="McMahon K.D."/>
            <person name="Konstantinidis K.T."/>
            <person name="Eloe-Fadrosh E.A."/>
            <person name="Kyrpides N.C."/>
            <person name="Woyke T."/>
        </authorList>
    </citation>
    <scope>NUCLEOTIDE SEQUENCE</scope>
    <source>
        <strain evidence="2">GVMAG-M-3300027708-5</strain>
    </source>
</reference>
<feature type="domain" description="Protein kinase" evidence="1">
    <location>
        <begin position="6"/>
        <end position="347"/>
    </location>
</feature>
<dbReference type="GO" id="GO:0004672">
    <property type="term" value="F:protein kinase activity"/>
    <property type="evidence" value="ECO:0007669"/>
    <property type="project" value="InterPro"/>
</dbReference>
<dbReference type="PROSITE" id="PS50011">
    <property type="entry name" value="PROTEIN_KINASE_DOM"/>
    <property type="match status" value="1"/>
</dbReference>
<protein>
    <recommendedName>
        <fullName evidence="1">Protein kinase domain-containing protein</fullName>
    </recommendedName>
</protein>